<dbReference type="InParanoid" id="T1FQC0"/>
<dbReference type="OMA" id="VCHETGA"/>
<dbReference type="Gene3D" id="3.40.50.300">
    <property type="entry name" value="P-loop containing nucleotide triphosphate hydrolases"/>
    <property type="match status" value="1"/>
</dbReference>
<dbReference type="InterPro" id="IPR003959">
    <property type="entry name" value="ATPase_AAA_core"/>
</dbReference>
<dbReference type="RefSeq" id="XP_009019972.1">
    <property type="nucleotide sequence ID" value="XM_009021724.1"/>
</dbReference>
<dbReference type="Pfam" id="PF00004">
    <property type="entry name" value="AAA"/>
    <property type="match status" value="1"/>
</dbReference>
<dbReference type="HOGENOM" id="CLU_005923_0_0_1"/>
<dbReference type="PANTHER" id="PTHR14690">
    <property type="entry name" value="IQ MOTIF CONTAINING WITH AAA DOMAIN 1"/>
    <property type="match status" value="1"/>
</dbReference>
<dbReference type="CTD" id="20211017"/>
<keyword evidence="7" id="KW-1185">Reference proteome</keyword>
<evidence type="ECO:0000313" key="7">
    <source>
        <dbReference type="Proteomes" id="UP000015101"/>
    </source>
</evidence>
<proteinExistence type="predicted"/>
<feature type="domain" description="AAA+ ATPase" evidence="4">
    <location>
        <begin position="617"/>
        <end position="755"/>
    </location>
</feature>
<dbReference type="GO" id="GO:0005524">
    <property type="term" value="F:ATP binding"/>
    <property type="evidence" value="ECO:0007669"/>
    <property type="project" value="UniProtKB-KW"/>
</dbReference>
<dbReference type="InterPro" id="IPR027417">
    <property type="entry name" value="P-loop_NTPase"/>
</dbReference>
<dbReference type="OrthoDB" id="3046016at2759"/>
<reference evidence="5 7" key="2">
    <citation type="journal article" date="2013" name="Nature">
        <title>Insights into bilaterian evolution from three spiralian genomes.</title>
        <authorList>
            <person name="Simakov O."/>
            <person name="Marletaz F."/>
            <person name="Cho S.J."/>
            <person name="Edsinger-Gonzales E."/>
            <person name="Havlak P."/>
            <person name="Hellsten U."/>
            <person name="Kuo D.H."/>
            <person name="Larsson T."/>
            <person name="Lv J."/>
            <person name="Arendt D."/>
            <person name="Savage R."/>
            <person name="Osoegawa K."/>
            <person name="de Jong P."/>
            <person name="Grimwood J."/>
            <person name="Chapman J.A."/>
            <person name="Shapiro H."/>
            <person name="Aerts A."/>
            <person name="Otillar R.P."/>
            <person name="Terry A.Y."/>
            <person name="Boore J.L."/>
            <person name="Grigoriev I.V."/>
            <person name="Lindberg D.R."/>
            <person name="Seaver E.C."/>
            <person name="Weisblat D.A."/>
            <person name="Putnam N.H."/>
            <person name="Rokhsar D.S."/>
        </authorList>
    </citation>
    <scope>NUCLEOTIDE SEQUENCE</scope>
</reference>
<dbReference type="PANTHER" id="PTHR14690:SF0">
    <property type="entry name" value="IQ MOTIF CONTAINING WITH AAA DOMAIN 1"/>
    <property type="match status" value="1"/>
</dbReference>
<evidence type="ECO:0000313" key="5">
    <source>
        <dbReference type="EMBL" id="ESO02564.1"/>
    </source>
</evidence>
<reference evidence="6" key="3">
    <citation type="submission" date="2015-06" db="UniProtKB">
        <authorList>
            <consortium name="EnsemblMetazoa"/>
        </authorList>
    </citation>
    <scope>IDENTIFICATION</scope>
</reference>
<dbReference type="eggNOG" id="KOG0740">
    <property type="taxonomic scope" value="Eukaryota"/>
</dbReference>
<dbReference type="STRING" id="6412.T1FQC0"/>
<evidence type="ECO:0000313" key="6">
    <source>
        <dbReference type="EnsemblMetazoa" id="HelroP188756"/>
    </source>
</evidence>
<dbReference type="Gene3D" id="1.10.8.60">
    <property type="match status" value="1"/>
</dbReference>
<feature type="compositionally biased region" description="Basic and acidic residues" evidence="3">
    <location>
        <begin position="356"/>
        <end position="371"/>
    </location>
</feature>
<dbReference type="FunFam" id="1.10.8.60:FF:000064">
    <property type="entry name" value="IQ motif containing with AAA domain 1"/>
    <property type="match status" value="1"/>
</dbReference>
<dbReference type="InterPro" id="IPR052267">
    <property type="entry name" value="N-DRC_Component"/>
</dbReference>
<dbReference type="GeneID" id="20211017"/>
<evidence type="ECO:0000259" key="4">
    <source>
        <dbReference type="SMART" id="SM00382"/>
    </source>
</evidence>
<feature type="compositionally biased region" description="Basic and acidic residues" evidence="3">
    <location>
        <begin position="863"/>
        <end position="875"/>
    </location>
</feature>
<organism evidence="6 7">
    <name type="scientific">Helobdella robusta</name>
    <name type="common">Californian leech</name>
    <dbReference type="NCBI Taxonomy" id="6412"/>
    <lineage>
        <taxon>Eukaryota</taxon>
        <taxon>Metazoa</taxon>
        <taxon>Spiralia</taxon>
        <taxon>Lophotrochozoa</taxon>
        <taxon>Annelida</taxon>
        <taxon>Clitellata</taxon>
        <taxon>Hirudinea</taxon>
        <taxon>Rhynchobdellida</taxon>
        <taxon>Glossiphoniidae</taxon>
        <taxon>Helobdella</taxon>
    </lineage>
</organism>
<dbReference type="SMART" id="SM00382">
    <property type="entry name" value="AAA"/>
    <property type="match status" value="1"/>
</dbReference>
<evidence type="ECO:0000256" key="2">
    <source>
        <dbReference type="ARBA" id="ARBA00022840"/>
    </source>
</evidence>
<evidence type="ECO:0000256" key="1">
    <source>
        <dbReference type="ARBA" id="ARBA00022741"/>
    </source>
</evidence>
<dbReference type="KEGG" id="hro:HELRODRAFT_188756"/>
<dbReference type="Proteomes" id="UP000015101">
    <property type="component" value="Unassembled WGS sequence"/>
</dbReference>
<protein>
    <recommendedName>
        <fullName evidence="4">AAA+ ATPase domain-containing protein</fullName>
    </recommendedName>
</protein>
<sequence>MSQSYYNKKWLEAQMTLSSIVTYEKPFKDAPPDNNKVSVFNKLATMYIRYIQVFRTLEQCYDQIVHPQKRRLLRVILENTAGRFLELKQELVTLEATDFNYYDDITLNLKLTPHDLEIPIPRYFLLEKQKVMQGRERLLGMILSRLVKKDPEKVVKPESMYATKEEQVMSMEDALKIIQIHERARQGRQRAYFMSELRREEELMKERMSRAKNLALSEMNELDAVLILQKTWRGFSQRLKTRQMREEEAVFLGMALPKTADPAKTSVALQTQMEEDRRLVQEMNESEFIQALVIIKEKVREQEGPDMKETLTEQIRQWFLECRDAVGRFPNFPSEAEGGSLKLFKDKDPIEVFKELEEAENEKNKKKEKGDKSKKKGKEKEKKDEKKKKKSGDEGWKMKESNFLKDLEETSIKYSNTWVNKDEDWNFLQRYDADLIRVEKREEVENEIRLQVDELMRQELKNLKLAIDKDKGKKGKGKSKSGKKKGKKGGKKGKKQKDLTPDRSLMILKESRHLLHVSPRFARQHTSMKNKKKDRDMTGNRSKTIESLYEELVCEGIIKRPAKCKLKDFVGEYSYIGTLLKLANIEPSPSLGDVRRIITEYAILPLGSAVVHEKAPLTKSILLAGPVGTGKKMLVNAICNETGANLIDLTATNITGKYPGKDGLKLLLHMVFKIGKALQPSVIFIDDCEKMFKKKLAKNDMSDPKRLRKELPKALKLVKGEDRILLVGTSKAPFEGEVKPMSSLYQRIIVIPRPDYDSRRLIWGELILRNKGTITNALDLGSLAKVTDGYTPGSISNACLNILTEIRLKNIDHHPLTASEFIPALSTMDPVFKEEEEAYKTWYVKTPLGKKRAKILAGDEEDPKAKNKKPNEKDKGKKKKK</sequence>
<keyword evidence="2" id="KW-0067">ATP-binding</keyword>
<dbReference type="EMBL" id="KB096742">
    <property type="protein sequence ID" value="ESO02564.1"/>
    <property type="molecule type" value="Genomic_DNA"/>
</dbReference>
<evidence type="ECO:0000256" key="3">
    <source>
        <dbReference type="SAM" id="MobiDB-lite"/>
    </source>
</evidence>
<dbReference type="GO" id="GO:0016887">
    <property type="term" value="F:ATP hydrolysis activity"/>
    <property type="evidence" value="ECO:0007669"/>
    <property type="project" value="InterPro"/>
</dbReference>
<dbReference type="InterPro" id="IPR003593">
    <property type="entry name" value="AAA+_ATPase"/>
</dbReference>
<name>T1FQC0_HELRO</name>
<feature type="compositionally biased region" description="Basic residues" evidence="3">
    <location>
        <begin position="472"/>
        <end position="495"/>
    </location>
</feature>
<dbReference type="FunCoup" id="T1FQC0">
    <property type="interactions" value="10"/>
</dbReference>
<dbReference type="EMBL" id="AMQM01000926">
    <property type="status" value="NOT_ANNOTATED_CDS"/>
    <property type="molecule type" value="Genomic_DNA"/>
</dbReference>
<dbReference type="EnsemblMetazoa" id="HelroT188756">
    <property type="protein sequence ID" value="HelroP188756"/>
    <property type="gene ID" value="HelroG188756"/>
</dbReference>
<dbReference type="PROSITE" id="PS50096">
    <property type="entry name" value="IQ"/>
    <property type="match status" value="1"/>
</dbReference>
<feature type="region of interest" description="Disordered" evidence="3">
    <location>
        <begin position="356"/>
        <end position="394"/>
    </location>
</feature>
<feature type="region of interest" description="Disordered" evidence="3">
    <location>
        <begin position="466"/>
        <end position="502"/>
    </location>
</feature>
<gene>
    <name evidence="6" type="primary">20211017</name>
    <name evidence="5" type="ORF">HELRODRAFT_188756</name>
</gene>
<dbReference type="SUPFAM" id="SSF52540">
    <property type="entry name" value="P-loop containing nucleoside triphosphate hydrolases"/>
    <property type="match status" value="1"/>
</dbReference>
<accession>T1FQC0</accession>
<reference evidence="7" key="1">
    <citation type="submission" date="2012-12" db="EMBL/GenBank/DDBJ databases">
        <authorList>
            <person name="Hellsten U."/>
            <person name="Grimwood J."/>
            <person name="Chapman J.A."/>
            <person name="Shapiro H."/>
            <person name="Aerts A."/>
            <person name="Otillar R.P."/>
            <person name="Terry A.Y."/>
            <person name="Boore J.L."/>
            <person name="Simakov O."/>
            <person name="Marletaz F."/>
            <person name="Cho S.-J."/>
            <person name="Edsinger-Gonzales E."/>
            <person name="Havlak P."/>
            <person name="Kuo D.-H."/>
            <person name="Larsson T."/>
            <person name="Lv J."/>
            <person name="Arendt D."/>
            <person name="Savage R."/>
            <person name="Osoegawa K."/>
            <person name="de Jong P."/>
            <person name="Lindberg D.R."/>
            <person name="Seaver E.C."/>
            <person name="Weisblat D.A."/>
            <person name="Putnam N.H."/>
            <person name="Grigoriev I.V."/>
            <person name="Rokhsar D.S."/>
        </authorList>
    </citation>
    <scope>NUCLEOTIDE SEQUENCE</scope>
</reference>
<feature type="region of interest" description="Disordered" evidence="3">
    <location>
        <begin position="854"/>
        <end position="881"/>
    </location>
</feature>
<dbReference type="AlphaFoldDB" id="T1FQC0"/>
<keyword evidence="1" id="KW-0547">Nucleotide-binding</keyword>